<organism evidence="2 3">
    <name type="scientific">Arcicella rosea</name>
    <dbReference type="NCBI Taxonomy" id="502909"/>
    <lineage>
        <taxon>Bacteria</taxon>
        <taxon>Pseudomonadati</taxon>
        <taxon>Bacteroidota</taxon>
        <taxon>Cytophagia</taxon>
        <taxon>Cytophagales</taxon>
        <taxon>Flectobacillaceae</taxon>
        <taxon>Arcicella</taxon>
    </lineage>
</organism>
<dbReference type="GO" id="GO:0003677">
    <property type="term" value="F:DNA binding"/>
    <property type="evidence" value="ECO:0007669"/>
    <property type="project" value="UniProtKB-KW"/>
</dbReference>
<accession>A0A841EPS3</accession>
<feature type="transmembrane region" description="Helical" evidence="1">
    <location>
        <begin position="20"/>
        <end position="40"/>
    </location>
</feature>
<dbReference type="RefSeq" id="WP_184136268.1">
    <property type="nucleotide sequence ID" value="NZ_JACHKT010000032.1"/>
</dbReference>
<dbReference type="SUPFAM" id="SSF47781">
    <property type="entry name" value="RuvA domain 2-like"/>
    <property type="match status" value="3"/>
</dbReference>
<dbReference type="GO" id="GO:0015627">
    <property type="term" value="C:type II protein secretion system complex"/>
    <property type="evidence" value="ECO:0007669"/>
    <property type="project" value="TreeGrafter"/>
</dbReference>
<keyword evidence="2" id="KW-0238">DNA-binding</keyword>
<dbReference type="InterPro" id="IPR010994">
    <property type="entry name" value="RuvA_2-like"/>
</dbReference>
<dbReference type="Pfam" id="PF12836">
    <property type="entry name" value="HHH_3"/>
    <property type="match status" value="3"/>
</dbReference>
<dbReference type="InterPro" id="IPR051675">
    <property type="entry name" value="Endo/Exo/Phosphatase_dom_1"/>
</dbReference>
<keyword evidence="1" id="KW-1133">Transmembrane helix</keyword>
<dbReference type="Proteomes" id="UP000524404">
    <property type="component" value="Unassembled WGS sequence"/>
</dbReference>
<keyword evidence="3" id="KW-1185">Reference proteome</keyword>
<evidence type="ECO:0000313" key="2">
    <source>
        <dbReference type="EMBL" id="MBB6004916.1"/>
    </source>
</evidence>
<dbReference type="AlphaFoldDB" id="A0A841EPS3"/>
<evidence type="ECO:0000256" key="1">
    <source>
        <dbReference type="SAM" id="Phobius"/>
    </source>
</evidence>
<evidence type="ECO:0000313" key="3">
    <source>
        <dbReference type="Proteomes" id="UP000524404"/>
    </source>
</evidence>
<keyword evidence="1" id="KW-0472">Membrane</keyword>
<dbReference type="PANTHER" id="PTHR21180:SF32">
    <property type="entry name" value="ENDONUCLEASE_EXONUCLEASE_PHOSPHATASE FAMILY DOMAIN-CONTAINING PROTEIN 1"/>
    <property type="match status" value="1"/>
</dbReference>
<gene>
    <name evidence="2" type="ORF">HNP25_003586</name>
</gene>
<protein>
    <submittedName>
        <fullName evidence="2">DNA uptake protein ComE-like DNA-binding protein</fullName>
    </submittedName>
</protein>
<dbReference type="GO" id="GO:0015628">
    <property type="term" value="P:protein secretion by the type II secretion system"/>
    <property type="evidence" value="ECO:0007669"/>
    <property type="project" value="TreeGrafter"/>
</dbReference>
<dbReference type="Gene3D" id="1.10.150.280">
    <property type="entry name" value="AF1531-like domain"/>
    <property type="match status" value="2"/>
</dbReference>
<reference evidence="2 3" key="1">
    <citation type="submission" date="2020-08" db="EMBL/GenBank/DDBJ databases">
        <title>Functional genomics of gut bacteria from endangered species of beetles.</title>
        <authorList>
            <person name="Carlos-Shanley C."/>
        </authorList>
    </citation>
    <scope>NUCLEOTIDE SEQUENCE [LARGE SCALE GENOMIC DNA]</scope>
    <source>
        <strain evidence="2 3">S00070</strain>
    </source>
</reference>
<dbReference type="EMBL" id="JACHKT010000032">
    <property type="protein sequence ID" value="MBB6004916.1"/>
    <property type="molecule type" value="Genomic_DNA"/>
</dbReference>
<sequence length="327" mass="38059">MYKKLQNYLRDFFAFNQTEIKGFILLIFLVFLLIFFTFIVDYIPEKQSVVSSVDSRKIEELIAKIEIKEASENRRTKNNFFSDKYSKGNDFIESANKINLFNFEPNLATADDLTKLGIPTWLSERIVKYRSKGGVFRKKEDLLKIYNFPNTLYQKLAPYIVLSNTQSTTKNTVTEQLVVIPEKKSTAPNAVKESFKVQVFDLNHADTNDLKKLKGVASKRAMRIVQEREKLGGFHSVEQVRYIWGLDSLSIDELLKYGRVNNPSIRKIKINEVTLEEFKHPYLRPYIAKAIIAYRQQHGNFSSKKDLENIKLLDAQTLERLLPYLSF</sequence>
<comment type="caution">
    <text evidence="2">The sequence shown here is derived from an EMBL/GenBank/DDBJ whole genome shotgun (WGS) entry which is preliminary data.</text>
</comment>
<proteinExistence type="predicted"/>
<name>A0A841EPS3_9BACT</name>
<dbReference type="PANTHER" id="PTHR21180">
    <property type="entry name" value="ENDONUCLEASE/EXONUCLEASE/PHOSPHATASE FAMILY DOMAIN-CONTAINING PROTEIN 1"/>
    <property type="match status" value="1"/>
</dbReference>
<keyword evidence="1" id="KW-0812">Transmembrane</keyword>